<dbReference type="Proteomes" id="UP000494256">
    <property type="component" value="Unassembled WGS sequence"/>
</dbReference>
<dbReference type="Pfam" id="PF14497">
    <property type="entry name" value="GST_C_3"/>
    <property type="match status" value="1"/>
</dbReference>
<dbReference type="InterPro" id="IPR036282">
    <property type="entry name" value="Glutathione-S-Trfase_C_sf"/>
</dbReference>
<dbReference type="AlphaFoldDB" id="A0A8S1B1T5"/>
<dbReference type="InterPro" id="IPR004045">
    <property type="entry name" value="Glutathione_S-Trfase_N"/>
</dbReference>
<protein>
    <recommendedName>
        <fullName evidence="5">Glutathione S-transferase</fullName>
    </recommendedName>
</protein>
<name>A0A8S1B1T5_ARCPL</name>
<dbReference type="EMBL" id="CADEBD010000443">
    <property type="protein sequence ID" value="CAB3255500.1"/>
    <property type="molecule type" value="Genomic_DNA"/>
</dbReference>
<dbReference type="SUPFAM" id="SSF47616">
    <property type="entry name" value="GST C-terminal domain-like"/>
    <property type="match status" value="2"/>
</dbReference>
<dbReference type="InterPro" id="IPR036249">
    <property type="entry name" value="Thioredoxin-like_sf"/>
</dbReference>
<sequence>MAKEFHYFDLNGLGESIRYLLHYTNQQFKDVRYDLAKWPDANVKATLAFGVFPLYKEGDRSLNQSLTIAKYVARGTSLIPDDPWEQAVAENLAFTVYDYWSNVKPYIMEPDLEKKYQIKVNVLENTIDFYFSRFEKIMKENGGFFIGKLSWAEFVLCGLVESTELFLGIEMLEKYPTLSWAEFVLCGLVESTELSLGIEMLEKYPTVKAALNTIRTSPGVKEYIARRGTYKLPYGTKKYKGLDILDNAK</sequence>
<proteinExistence type="predicted"/>
<dbReference type="Gene3D" id="1.20.1050.10">
    <property type="match status" value="2"/>
</dbReference>
<dbReference type="GO" id="GO:0004364">
    <property type="term" value="F:glutathione transferase activity"/>
    <property type="evidence" value="ECO:0007669"/>
    <property type="project" value="TreeGrafter"/>
</dbReference>
<dbReference type="PANTHER" id="PTHR11571">
    <property type="entry name" value="GLUTATHIONE S-TRANSFERASE"/>
    <property type="match status" value="1"/>
</dbReference>
<dbReference type="InterPro" id="IPR010987">
    <property type="entry name" value="Glutathione-S-Trfase_C-like"/>
</dbReference>
<dbReference type="Gene3D" id="3.40.30.10">
    <property type="entry name" value="Glutaredoxin"/>
    <property type="match status" value="1"/>
</dbReference>
<organism evidence="3 4">
    <name type="scientific">Arctia plantaginis</name>
    <name type="common">Wood tiger moth</name>
    <name type="synonym">Phalaena plantaginis</name>
    <dbReference type="NCBI Taxonomy" id="874455"/>
    <lineage>
        <taxon>Eukaryota</taxon>
        <taxon>Metazoa</taxon>
        <taxon>Ecdysozoa</taxon>
        <taxon>Arthropoda</taxon>
        <taxon>Hexapoda</taxon>
        <taxon>Insecta</taxon>
        <taxon>Pterygota</taxon>
        <taxon>Neoptera</taxon>
        <taxon>Endopterygota</taxon>
        <taxon>Lepidoptera</taxon>
        <taxon>Glossata</taxon>
        <taxon>Ditrysia</taxon>
        <taxon>Noctuoidea</taxon>
        <taxon>Erebidae</taxon>
        <taxon>Arctiinae</taxon>
        <taxon>Arctia</taxon>
    </lineage>
</organism>
<gene>
    <name evidence="3" type="ORF">APLA_LOCUS15224</name>
</gene>
<evidence type="ECO:0000313" key="4">
    <source>
        <dbReference type="Proteomes" id="UP000494256"/>
    </source>
</evidence>
<dbReference type="GO" id="GO:0006749">
    <property type="term" value="P:glutathione metabolic process"/>
    <property type="evidence" value="ECO:0007669"/>
    <property type="project" value="TreeGrafter"/>
</dbReference>
<evidence type="ECO:0000259" key="2">
    <source>
        <dbReference type="PROSITE" id="PS50405"/>
    </source>
</evidence>
<evidence type="ECO:0008006" key="5">
    <source>
        <dbReference type="Google" id="ProtNLM"/>
    </source>
</evidence>
<dbReference type="PROSITE" id="PS50405">
    <property type="entry name" value="GST_CTER"/>
    <property type="match status" value="1"/>
</dbReference>
<dbReference type="PROSITE" id="PS50404">
    <property type="entry name" value="GST_NTER"/>
    <property type="match status" value="1"/>
</dbReference>
<evidence type="ECO:0000313" key="3">
    <source>
        <dbReference type="EMBL" id="CAB3255500.1"/>
    </source>
</evidence>
<dbReference type="OrthoDB" id="8193306at2759"/>
<reference evidence="3 4" key="1">
    <citation type="submission" date="2020-04" db="EMBL/GenBank/DDBJ databases">
        <authorList>
            <person name="Wallbank WR R."/>
            <person name="Pardo Diaz C."/>
            <person name="Kozak K."/>
            <person name="Martin S."/>
            <person name="Jiggins C."/>
            <person name="Moest M."/>
            <person name="Warren A I."/>
            <person name="Byers J.R.P. K."/>
            <person name="Montejo-Kovacevich G."/>
            <person name="Yen C E."/>
        </authorList>
    </citation>
    <scope>NUCLEOTIDE SEQUENCE [LARGE SCALE GENOMIC DNA]</scope>
</reference>
<dbReference type="SFLD" id="SFLDS00019">
    <property type="entry name" value="Glutathione_Transferase_(cytos"/>
    <property type="match status" value="1"/>
</dbReference>
<evidence type="ECO:0000259" key="1">
    <source>
        <dbReference type="PROSITE" id="PS50404"/>
    </source>
</evidence>
<feature type="domain" description="GST C-terminal" evidence="2">
    <location>
        <begin position="82"/>
        <end position="234"/>
    </location>
</feature>
<dbReference type="InterPro" id="IPR040079">
    <property type="entry name" value="Glutathione_S-Trfase"/>
</dbReference>
<dbReference type="SUPFAM" id="SSF52833">
    <property type="entry name" value="Thioredoxin-like"/>
    <property type="match status" value="1"/>
</dbReference>
<feature type="domain" description="GST N-terminal" evidence="1">
    <location>
        <begin position="1"/>
        <end position="80"/>
    </location>
</feature>
<comment type="caution">
    <text evidence="3">The sequence shown here is derived from an EMBL/GenBank/DDBJ whole genome shotgun (WGS) entry which is preliminary data.</text>
</comment>
<dbReference type="InterPro" id="IPR004046">
    <property type="entry name" value="GST_C"/>
</dbReference>
<dbReference type="CDD" id="cd03039">
    <property type="entry name" value="GST_N_Sigma_like"/>
    <property type="match status" value="1"/>
</dbReference>
<dbReference type="InterPro" id="IPR050213">
    <property type="entry name" value="GST_superfamily"/>
</dbReference>
<accession>A0A8S1B1T5</accession>
<dbReference type="CDD" id="cd03192">
    <property type="entry name" value="GST_C_Sigma_like"/>
    <property type="match status" value="1"/>
</dbReference>